<evidence type="ECO:0000313" key="1">
    <source>
        <dbReference type="Proteomes" id="UP000887565"/>
    </source>
</evidence>
<dbReference type="AlphaFoldDB" id="A0A915J443"/>
<proteinExistence type="predicted"/>
<reference evidence="2" key="1">
    <citation type="submission" date="2022-11" db="UniProtKB">
        <authorList>
            <consortium name="WormBaseParasite"/>
        </authorList>
    </citation>
    <scope>IDENTIFICATION</scope>
</reference>
<evidence type="ECO:0000313" key="2">
    <source>
        <dbReference type="WBParaSite" id="nRc.2.0.1.t21196-RA"/>
    </source>
</evidence>
<organism evidence="1 2">
    <name type="scientific">Romanomermis culicivorax</name>
    <name type="common">Nematode worm</name>
    <dbReference type="NCBI Taxonomy" id="13658"/>
    <lineage>
        <taxon>Eukaryota</taxon>
        <taxon>Metazoa</taxon>
        <taxon>Ecdysozoa</taxon>
        <taxon>Nematoda</taxon>
        <taxon>Enoplea</taxon>
        <taxon>Dorylaimia</taxon>
        <taxon>Mermithida</taxon>
        <taxon>Mermithoidea</taxon>
        <taxon>Mermithidae</taxon>
        <taxon>Romanomermis</taxon>
    </lineage>
</organism>
<accession>A0A915J443</accession>
<protein>
    <submittedName>
        <fullName evidence="2">Uncharacterized protein</fullName>
    </submittedName>
</protein>
<dbReference type="WBParaSite" id="nRc.2.0.1.t21196-RA">
    <property type="protein sequence ID" value="nRc.2.0.1.t21196-RA"/>
    <property type="gene ID" value="nRc.2.0.1.g21196"/>
</dbReference>
<keyword evidence="1" id="KW-1185">Reference proteome</keyword>
<name>A0A915J443_ROMCU</name>
<sequence>MGLELQKREVGYKIVDGHRKLDIMSLTNAISTQKIAHHYYLVSMHPNQHYSKLNETITQSSVKKQFAGTNPIK</sequence>
<dbReference type="Proteomes" id="UP000887565">
    <property type="component" value="Unplaced"/>
</dbReference>